<dbReference type="InterPro" id="IPR011250">
    <property type="entry name" value="OMP/PagP_B-barrel"/>
</dbReference>
<dbReference type="GeneID" id="66740766"/>
<dbReference type="SUPFAM" id="SSF56925">
    <property type="entry name" value="OMPA-like"/>
    <property type="match status" value="1"/>
</dbReference>
<dbReference type="RefSeq" id="WP_016211315.1">
    <property type="nucleotide sequence ID" value="NZ_CP012413.1"/>
</dbReference>
<protein>
    <submittedName>
        <fullName evidence="3">Opacity protein antigen</fullName>
    </submittedName>
</protein>
<sequence>MKAIIKLTAITALLISASALATKPGAYIGLNLGYGGMDTPNLDLTKLHNIANDSHSSRGFAGSINAGYLWNKGALNYGFELGYSTYANNQYTAVSFGKKYNFTYSGSSLDFLGVVQYNLNPNWNIFGKAGLSYVSQKTTGEGILSLAADSKSKMRPKFALGAGYGFDNGIGLNVMASHTFGTKPQVSNNIISIKDDVNKVAPIDMITVGITYNF</sequence>
<dbReference type="Gene3D" id="2.40.160.20">
    <property type="match status" value="1"/>
</dbReference>
<dbReference type="Pfam" id="PF13505">
    <property type="entry name" value="OMP_b-brl"/>
    <property type="match status" value="1"/>
</dbReference>
<proteinExistence type="predicted"/>
<keyword evidence="1" id="KW-0732">Signal</keyword>
<organism evidence="3 4">
    <name type="scientific">Piscirickettsia salmonis</name>
    <dbReference type="NCBI Taxonomy" id="1238"/>
    <lineage>
        <taxon>Bacteria</taxon>
        <taxon>Pseudomonadati</taxon>
        <taxon>Pseudomonadota</taxon>
        <taxon>Gammaproteobacteria</taxon>
        <taxon>Thiotrichales</taxon>
        <taxon>Piscirickettsiaceae</taxon>
        <taxon>Piscirickettsia</taxon>
    </lineage>
</organism>
<evidence type="ECO:0000256" key="1">
    <source>
        <dbReference type="ARBA" id="ARBA00022729"/>
    </source>
</evidence>
<keyword evidence="4" id="KW-1185">Reference proteome</keyword>
<gene>
    <name evidence="3" type="ORF">Psal009_01585</name>
</gene>
<dbReference type="EMBL" id="CP038908">
    <property type="protein sequence ID" value="QGO05692.1"/>
    <property type="molecule type" value="Genomic_DNA"/>
</dbReference>
<evidence type="ECO:0000259" key="2">
    <source>
        <dbReference type="Pfam" id="PF13505"/>
    </source>
</evidence>
<dbReference type="Proteomes" id="UP000422232">
    <property type="component" value="Chromosome"/>
</dbReference>
<reference evidence="3 4" key="1">
    <citation type="submission" date="2019-04" db="EMBL/GenBank/DDBJ databases">
        <title>Complete genome sequencing of Piscirickettsia salmonis strain Psal-009.</title>
        <authorList>
            <person name="Schober I."/>
            <person name="Bunk B."/>
            <person name="Sproer C."/>
            <person name="Carril G.P."/>
            <person name="Riedel T."/>
            <person name="Flores-Herrera P.A."/>
            <person name="Nourdin-Galindo G."/>
            <person name="Marshall S.H."/>
            <person name="Overmann J."/>
        </authorList>
    </citation>
    <scope>NUCLEOTIDE SEQUENCE [LARGE SCALE GENOMIC DNA]</scope>
    <source>
        <strain evidence="3 4">Psal-009</strain>
    </source>
</reference>
<name>A0A9Q5V837_PISSA</name>
<feature type="domain" description="Outer membrane protein beta-barrel" evidence="2">
    <location>
        <begin position="9"/>
        <end position="214"/>
    </location>
</feature>
<evidence type="ECO:0000313" key="3">
    <source>
        <dbReference type="EMBL" id="QGO05692.1"/>
    </source>
</evidence>
<evidence type="ECO:0000313" key="4">
    <source>
        <dbReference type="Proteomes" id="UP000422232"/>
    </source>
</evidence>
<dbReference type="InterPro" id="IPR027385">
    <property type="entry name" value="Beta-barrel_OMP"/>
</dbReference>
<dbReference type="AlphaFoldDB" id="A0A9Q5V837"/>
<accession>A0A9Q5V837</accession>